<dbReference type="Proteomes" id="UP000220836">
    <property type="component" value="Unassembled WGS sequence"/>
</dbReference>
<protein>
    <submittedName>
        <fullName evidence="2">Uncharacterized protein</fullName>
    </submittedName>
</protein>
<sequence>MNRSNAAPLFAWESPRCSVRYPGEVGIGPFALQLEILKSMSQLRRNRPAESTHKARLNGDAPGAVSIN</sequence>
<dbReference type="EMBL" id="FXYH01000023">
    <property type="protein sequence ID" value="SMX49832.1"/>
    <property type="molecule type" value="Genomic_DNA"/>
</dbReference>
<name>A0A238L619_9RHOB</name>
<accession>A0A238L619</accession>
<proteinExistence type="predicted"/>
<evidence type="ECO:0000313" key="2">
    <source>
        <dbReference type="EMBL" id="SMX49832.1"/>
    </source>
</evidence>
<evidence type="ECO:0000313" key="3">
    <source>
        <dbReference type="Proteomes" id="UP000220836"/>
    </source>
</evidence>
<organism evidence="2 3">
    <name type="scientific">Pelagimonas varians</name>
    <dbReference type="NCBI Taxonomy" id="696760"/>
    <lineage>
        <taxon>Bacteria</taxon>
        <taxon>Pseudomonadati</taxon>
        <taxon>Pseudomonadota</taxon>
        <taxon>Alphaproteobacteria</taxon>
        <taxon>Rhodobacterales</taxon>
        <taxon>Roseobacteraceae</taxon>
        <taxon>Pelagimonas</taxon>
    </lineage>
</organism>
<evidence type="ECO:0000256" key="1">
    <source>
        <dbReference type="SAM" id="MobiDB-lite"/>
    </source>
</evidence>
<keyword evidence="3" id="KW-1185">Reference proteome</keyword>
<feature type="region of interest" description="Disordered" evidence="1">
    <location>
        <begin position="45"/>
        <end position="68"/>
    </location>
</feature>
<gene>
    <name evidence="2" type="ORF">PEV8663_04349</name>
</gene>
<reference evidence="2 3" key="1">
    <citation type="submission" date="2017-05" db="EMBL/GenBank/DDBJ databases">
        <authorList>
            <person name="Song R."/>
            <person name="Chenine A.L."/>
            <person name="Ruprecht R.M."/>
        </authorList>
    </citation>
    <scope>NUCLEOTIDE SEQUENCE [LARGE SCALE GENOMIC DNA]</scope>
    <source>
        <strain evidence="2 3">CECT 8663</strain>
    </source>
</reference>
<dbReference type="AlphaFoldDB" id="A0A238L619"/>